<dbReference type="InterPro" id="IPR016024">
    <property type="entry name" value="ARM-type_fold"/>
</dbReference>
<evidence type="ECO:0000313" key="2">
    <source>
        <dbReference type="Proteomes" id="UP000251960"/>
    </source>
</evidence>
<dbReference type="Proteomes" id="UP000251960">
    <property type="component" value="Chromosome 9"/>
</dbReference>
<name>A0A3L6DBJ4_MAIZE</name>
<sequence>MVTRRLPNPKQRWCPYASASTQYSPFPASTSLVPRPLIPLQATPPVPPLLVGQAAAAAAGGTYRLALRIQRRLIPPNHPRIRDFVYRYCLRRAPLSCVRAQDAVGHCQPNRISASSQCRHISYSYAPFPSVTARRKGVFREDIAQLMVYFGVLMAYGGLQDFLTEKKDLTITLIRNRILPLYSLDPCSPYLISMANWVIGQLAICLPEDMSSSIYQSLMKALTMEYVEDITCYPVCASASGAIAELIENSYVPPDWLILLQVVLKRISTGDENESALLFKLLGTIVEGGQEKVVSYS</sequence>
<dbReference type="AlphaFoldDB" id="A0A3L6DBJ4"/>
<comment type="caution">
    <text evidence="1">The sequence shown here is derived from an EMBL/GenBank/DDBJ whole genome shotgun (WGS) entry which is preliminary data.</text>
</comment>
<dbReference type="PANTHER" id="PTHR35998:SF1">
    <property type="entry name" value="OS02G0127900 PROTEIN"/>
    <property type="match status" value="1"/>
</dbReference>
<organism evidence="1 2">
    <name type="scientific">Zea mays</name>
    <name type="common">Maize</name>
    <dbReference type="NCBI Taxonomy" id="4577"/>
    <lineage>
        <taxon>Eukaryota</taxon>
        <taxon>Viridiplantae</taxon>
        <taxon>Streptophyta</taxon>
        <taxon>Embryophyta</taxon>
        <taxon>Tracheophyta</taxon>
        <taxon>Spermatophyta</taxon>
        <taxon>Magnoliopsida</taxon>
        <taxon>Liliopsida</taxon>
        <taxon>Poales</taxon>
        <taxon>Poaceae</taxon>
        <taxon>PACMAD clade</taxon>
        <taxon>Panicoideae</taxon>
        <taxon>Andropogonodae</taxon>
        <taxon>Andropogoneae</taxon>
        <taxon>Tripsacinae</taxon>
        <taxon>Zea</taxon>
    </lineage>
</organism>
<dbReference type="PANTHER" id="PTHR35998">
    <property type="entry name" value="OS02G0127900 PROTEIN"/>
    <property type="match status" value="1"/>
</dbReference>
<dbReference type="ExpressionAtlas" id="A0A3L6DBJ4">
    <property type="expression patterns" value="baseline and differential"/>
</dbReference>
<protein>
    <recommendedName>
        <fullName evidence="3">ARM repeat superfamily protein</fullName>
    </recommendedName>
</protein>
<evidence type="ECO:0008006" key="3">
    <source>
        <dbReference type="Google" id="ProtNLM"/>
    </source>
</evidence>
<dbReference type="SUPFAM" id="SSF48371">
    <property type="entry name" value="ARM repeat"/>
    <property type="match status" value="1"/>
</dbReference>
<gene>
    <name evidence="1" type="ORF">Zm00014a_023769</name>
</gene>
<evidence type="ECO:0000313" key="1">
    <source>
        <dbReference type="EMBL" id="PWZ05970.1"/>
    </source>
</evidence>
<accession>A0A3L6DBJ4</accession>
<reference evidence="1 2" key="1">
    <citation type="journal article" date="2018" name="Nat. Genet.">
        <title>Extensive intraspecific gene order and gene structural variations between Mo17 and other maize genomes.</title>
        <authorList>
            <person name="Sun S."/>
            <person name="Zhou Y."/>
            <person name="Chen J."/>
            <person name="Shi J."/>
            <person name="Zhao H."/>
            <person name="Zhao H."/>
            <person name="Song W."/>
            <person name="Zhang M."/>
            <person name="Cui Y."/>
            <person name="Dong X."/>
            <person name="Liu H."/>
            <person name="Ma X."/>
            <person name="Jiao Y."/>
            <person name="Wang B."/>
            <person name="Wei X."/>
            <person name="Stein J.C."/>
            <person name="Glaubitz J.C."/>
            <person name="Lu F."/>
            <person name="Yu G."/>
            <person name="Liang C."/>
            <person name="Fengler K."/>
            <person name="Li B."/>
            <person name="Rafalski A."/>
            <person name="Schnable P.S."/>
            <person name="Ware D.H."/>
            <person name="Buckler E.S."/>
            <person name="Lai J."/>
        </authorList>
    </citation>
    <scope>NUCLEOTIDE SEQUENCE [LARGE SCALE GENOMIC DNA]</scope>
    <source>
        <strain evidence="2">cv. Missouri 17</strain>
        <tissue evidence="1">Seedling</tissue>
    </source>
</reference>
<dbReference type="EMBL" id="NCVQ01000010">
    <property type="protein sequence ID" value="PWZ05970.1"/>
    <property type="molecule type" value="Genomic_DNA"/>
</dbReference>
<proteinExistence type="predicted"/>